<name>A0ABU2FJE6_9EURY</name>
<evidence type="ECO:0000256" key="1">
    <source>
        <dbReference type="SAM" id="MobiDB-lite"/>
    </source>
</evidence>
<dbReference type="Pfam" id="PF12158">
    <property type="entry name" value="DUF3592"/>
    <property type="match status" value="1"/>
</dbReference>
<sequence length="183" mass="19358">MSSGGERDRGRRSGMGLPVQPPKPGTAMSAFVLLVGLGIVGVGAYSYVTDSAALDGRVQVTAEVTETGVEEVTASRGRDAYVPVVTFRYEYQGTTYTSNRLYPGQSQPQYQDRATAQERVSAYAVGQRVPAYVDPDAPGAAFLEDSRSGQPTGAFFVGLAVSLVGAVGLYQARAEARARELLP</sequence>
<keyword evidence="2" id="KW-0812">Transmembrane</keyword>
<dbReference type="InterPro" id="IPR021994">
    <property type="entry name" value="DUF3592"/>
</dbReference>
<comment type="caution">
    <text evidence="4">The sequence shown here is derived from an EMBL/GenBank/DDBJ whole genome shotgun (WGS) entry which is preliminary data.</text>
</comment>
<evidence type="ECO:0000313" key="4">
    <source>
        <dbReference type="EMBL" id="MDS0280857.1"/>
    </source>
</evidence>
<dbReference type="RefSeq" id="WP_310898703.1">
    <property type="nucleotide sequence ID" value="NZ_JAMQOS010000001.1"/>
</dbReference>
<reference evidence="4 5" key="1">
    <citation type="submission" date="2022-06" db="EMBL/GenBank/DDBJ databases">
        <title>Halomicroarcula sp. a new haloarchaeum isolate from saline soil.</title>
        <authorList>
            <person name="Strakova D."/>
            <person name="Galisteo C."/>
            <person name="Sanchez-Porro C."/>
            <person name="Ventosa A."/>
        </authorList>
    </citation>
    <scope>NUCLEOTIDE SEQUENCE [LARGE SCALE GENOMIC DNA]</scope>
    <source>
        <strain evidence="4 5">S3CR25-11</strain>
    </source>
</reference>
<dbReference type="Proteomes" id="UP001268864">
    <property type="component" value="Unassembled WGS sequence"/>
</dbReference>
<evidence type="ECO:0000259" key="3">
    <source>
        <dbReference type="Pfam" id="PF12158"/>
    </source>
</evidence>
<evidence type="ECO:0000313" key="5">
    <source>
        <dbReference type="Proteomes" id="UP001268864"/>
    </source>
</evidence>
<gene>
    <name evidence="4" type="ORF">NDI86_01905</name>
</gene>
<feature type="compositionally biased region" description="Basic and acidic residues" evidence="1">
    <location>
        <begin position="1"/>
        <end position="11"/>
    </location>
</feature>
<protein>
    <submittedName>
        <fullName evidence="4">DUF3592 domain-containing protein</fullName>
    </submittedName>
</protein>
<organism evidence="4 5">
    <name type="scientific">Haloarcula onubensis</name>
    <dbReference type="NCBI Taxonomy" id="2950539"/>
    <lineage>
        <taxon>Archaea</taxon>
        <taxon>Methanobacteriati</taxon>
        <taxon>Methanobacteriota</taxon>
        <taxon>Stenosarchaea group</taxon>
        <taxon>Halobacteria</taxon>
        <taxon>Halobacteriales</taxon>
        <taxon>Haloarculaceae</taxon>
        <taxon>Haloarcula</taxon>
    </lineage>
</organism>
<dbReference type="EMBL" id="JAMQOS010000001">
    <property type="protein sequence ID" value="MDS0280857.1"/>
    <property type="molecule type" value="Genomic_DNA"/>
</dbReference>
<feature type="region of interest" description="Disordered" evidence="1">
    <location>
        <begin position="1"/>
        <end position="21"/>
    </location>
</feature>
<feature type="transmembrane region" description="Helical" evidence="2">
    <location>
        <begin position="153"/>
        <end position="172"/>
    </location>
</feature>
<keyword evidence="5" id="KW-1185">Reference proteome</keyword>
<feature type="domain" description="DUF3592" evidence="3">
    <location>
        <begin position="60"/>
        <end position="146"/>
    </location>
</feature>
<keyword evidence="2" id="KW-1133">Transmembrane helix</keyword>
<evidence type="ECO:0000256" key="2">
    <source>
        <dbReference type="SAM" id="Phobius"/>
    </source>
</evidence>
<proteinExistence type="predicted"/>
<feature type="transmembrane region" description="Helical" evidence="2">
    <location>
        <begin position="30"/>
        <end position="48"/>
    </location>
</feature>
<accession>A0ABU2FJE6</accession>
<keyword evidence="2" id="KW-0472">Membrane</keyword>